<keyword evidence="1" id="KW-0812">Transmembrane</keyword>
<accession>A0A5C6ENW7</accession>
<dbReference type="SUPFAM" id="SSF50998">
    <property type="entry name" value="Quinoprotein alcohol dehydrogenase-like"/>
    <property type="match status" value="1"/>
</dbReference>
<gene>
    <name evidence="3" type="ORF">Poly59_36720</name>
</gene>
<dbReference type="Pfam" id="PF13360">
    <property type="entry name" value="PQQ_2"/>
    <property type="match status" value="1"/>
</dbReference>
<dbReference type="PANTHER" id="PTHR34512:SF30">
    <property type="entry name" value="OUTER MEMBRANE PROTEIN ASSEMBLY FACTOR BAMB"/>
    <property type="match status" value="1"/>
</dbReference>
<dbReference type="Proteomes" id="UP000317977">
    <property type="component" value="Unassembled WGS sequence"/>
</dbReference>
<dbReference type="InterPro" id="IPR011047">
    <property type="entry name" value="Quinoprotein_ADH-like_sf"/>
</dbReference>
<evidence type="ECO:0000256" key="1">
    <source>
        <dbReference type="SAM" id="Phobius"/>
    </source>
</evidence>
<evidence type="ECO:0000259" key="2">
    <source>
        <dbReference type="Pfam" id="PF13360"/>
    </source>
</evidence>
<dbReference type="InterPro" id="IPR018391">
    <property type="entry name" value="PQQ_b-propeller_rpt"/>
</dbReference>
<evidence type="ECO:0000313" key="3">
    <source>
        <dbReference type="EMBL" id="TWU49059.1"/>
    </source>
</evidence>
<keyword evidence="4" id="KW-1185">Reference proteome</keyword>
<keyword evidence="1" id="KW-0472">Membrane</keyword>
<comment type="caution">
    <text evidence="3">The sequence shown here is derived from an EMBL/GenBank/DDBJ whole genome shotgun (WGS) entry which is preliminary data.</text>
</comment>
<reference evidence="3 4" key="1">
    <citation type="submission" date="2019-02" db="EMBL/GenBank/DDBJ databases">
        <title>Deep-cultivation of Planctomycetes and their phenomic and genomic characterization uncovers novel biology.</title>
        <authorList>
            <person name="Wiegand S."/>
            <person name="Jogler M."/>
            <person name="Boedeker C."/>
            <person name="Pinto D."/>
            <person name="Vollmers J."/>
            <person name="Rivas-Marin E."/>
            <person name="Kohn T."/>
            <person name="Peeters S.H."/>
            <person name="Heuer A."/>
            <person name="Rast P."/>
            <person name="Oberbeckmann S."/>
            <person name="Bunk B."/>
            <person name="Jeske O."/>
            <person name="Meyerdierks A."/>
            <person name="Storesund J.E."/>
            <person name="Kallscheuer N."/>
            <person name="Luecker S."/>
            <person name="Lage O.M."/>
            <person name="Pohl T."/>
            <person name="Merkel B.J."/>
            <person name="Hornburger P."/>
            <person name="Mueller R.-W."/>
            <person name="Bruemmer F."/>
            <person name="Labrenz M."/>
            <person name="Spormann A.M."/>
            <person name="Op Den Camp H."/>
            <person name="Overmann J."/>
            <person name="Amann R."/>
            <person name="Jetten M.S.M."/>
            <person name="Mascher T."/>
            <person name="Medema M.H."/>
            <person name="Devos D.P."/>
            <person name="Kaster A.-K."/>
            <person name="Ovreas L."/>
            <person name="Rohde M."/>
            <person name="Galperin M.Y."/>
            <person name="Jogler C."/>
        </authorList>
    </citation>
    <scope>NUCLEOTIDE SEQUENCE [LARGE SCALE GENOMIC DNA]</scope>
    <source>
        <strain evidence="3 4">Poly59</strain>
    </source>
</reference>
<organism evidence="3 4">
    <name type="scientific">Rubripirellula reticaptiva</name>
    <dbReference type="NCBI Taxonomy" id="2528013"/>
    <lineage>
        <taxon>Bacteria</taxon>
        <taxon>Pseudomonadati</taxon>
        <taxon>Planctomycetota</taxon>
        <taxon>Planctomycetia</taxon>
        <taxon>Pirellulales</taxon>
        <taxon>Pirellulaceae</taxon>
        <taxon>Rubripirellula</taxon>
    </lineage>
</organism>
<feature type="transmembrane region" description="Helical" evidence="1">
    <location>
        <begin position="51"/>
        <end position="71"/>
    </location>
</feature>
<sequence>MENLENTDEIAASSTPPQRLRPLRAWPLLIGLPVMLVLRYLPQIVSDGPSMLWASAAFGPALCSIVLLLWWCFASRASWQEKVGGLLAIIAGVVLTAVLMDPTMRGIGIIVMALPLGVAAFAITLGIVRNWLDRKRTLVAVIAGLLALLSTTLLKSDGVWGNFAMGLQWRWSPSAEQRAIDFAESRQSDGVDVSPDRQRMEDALASAEWPSFRGARRDGVQRGTAIDRDWNANPPQEVWRIPIGPAWSSFVVAGDLLITQEQRGDDEMVVCYLTIDGSEVWTHRLSSRFFEPLGGLGPRATPTLSGETVFAMGAEGFLVAVNALDGTLKWKVDVRELANRGIPMWGFSSSPVVSGDNVVIYAGGKDDLGVLALDANTGEVRWTAPCGPDSYASVQEIVIGDRPWLSILSNKGMHVYDPADGRETLMYPWNHDGYRALQPQVIAENQVLVPTGMGTGTRLIEIFDKDNELTTNEIWTSRRLKPDFNDCVIHEGYIYGFDDSIFTCIDLSDGEAMWKRGRYGKGQVLLLADSNALIVQCETGEVVLLDADAKQHHELGRIDGVAGKSWNHPVVVGDRLYVRSSEEAACYKLKTIPNDDLAWQP</sequence>
<feature type="transmembrane region" description="Helical" evidence="1">
    <location>
        <begin position="137"/>
        <end position="154"/>
    </location>
</feature>
<dbReference type="AlphaFoldDB" id="A0A5C6ENW7"/>
<dbReference type="InterPro" id="IPR015943">
    <property type="entry name" value="WD40/YVTN_repeat-like_dom_sf"/>
</dbReference>
<dbReference type="Gene3D" id="2.130.10.10">
    <property type="entry name" value="YVTN repeat-like/Quinoprotein amine dehydrogenase"/>
    <property type="match status" value="1"/>
</dbReference>
<feature type="transmembrane region" description="Helical" evidence="1">
    <location>
        <begin position="106"/>
        <end position="128"/>
    </location>
</feature>
<name>A0A5C6ENW7_9BACT</name>
<dbReference type="RefSeq" id="WP_146535387.1">
    <property type="nucleotide sequence ID" value="NZ_SJPX01000004.1"/>
</dbReference>
<feature type="transmembrane region" description="Helical" evidence="1">
    <location>
        <begin position="83"/>
        <end position="100"/>
    </location>
</feature>
<dbReference type="PANTHER" id="PTHR34512">
    <property type="entry name" value="CELL SURFACE PROTEIN"/>
    <property type="match status" value="1"/>
</dbReference>
<dbReference type="OrthoDB" id="7051554at2"/>
<feature type="transmembrane region" description="Helical" evidence="1">
    <location>
        <begin position="25"/>
        <end position="45"/>
    </location>
</feature>
<keyword evidence="1" id="KW-1133">Transmembrane helix</keyword>
<dbReference type="EMBL" id="SJPX01000004">
    <property type="protein sequence ID" value="TWU49059.1"/>
    <property type="molecule type" value="Genomic_DNA"/>
</dbReference>
<dbReference type="InterPro" id="IPR002372">
    <property type="entry name" value="PQQ_rpt_dom"/>
</dbReference>
<evidence type="ECO:0000313" key="4">
    <source>
        <dbReference type="Proteomes" id="UP000317977"/>
    </source>
</evidence>
<protein>
    <submittedName>
        <fullName evidence="3">Outer membrane biogenesis protein BamB</fullName>
    </submittedName>
</protein>
<proteinExistence type="predicted"/>
<feature type="domain" description="Pyrrolo-quinoline quinone repeat" evidence="2">
    <location>
        <begin position="236"/>
        <end position="386"/>
    </location>
</feature>
<dbReference type="SMART" id="SM00564">
    <property type="entry name" value="PQQ"/>
    <property type="match status" value="2"/>
</dbReference>